<name>A0A2V1IV29_9BACT</name>
<proteinExistence type="predicted"/>
<evidence type="ECO:0000313" key="2">
    <source>
        <dbReference type="Proteomes" id="UP000244925"/>
    </source>
</evidence>
<dbReference type="Proteomes" id="UP000244925">
    <property type="component" value="Unassembled WGS sequence"/>
</dbReference>
<sequence length="202" mass="22285">MKRGITLLAFLLVMVGSVFGQTDHGYNLYGQFLGTSTGIGVGLDSRFKAGGILGYSLGLAFTDISWSRDDGLDGCYASYDAESRGISIPFEINAILGKRASKFEIGFGMTTYLVNRDELHYKTIFFPSEEDGVLDFERYSTRKKIFRPNIIGTINIGYRLQRKSGFFMKVGLSLLIGDLKCSPIDGVVALPNICLGYTIPHF</sequence>
<evidence type="ECO:0008006" key="3">
    <source>
        <dbReference type="Google" id="ProtNLM"/>
    </source>
</evidence>
<organism evidence="1 2">
    <name type="scientific">Paramuribaculum intestinale</name>
    <dbReference type="NCBI Taxonomy" id="2094151"/>
    <lineage>
        <taxon>Bacteria</taxon>
        <taxon>Pseudomonadati</taxon>
        <taxon>Bacteroidota</taxon>
        <taxon>Bacteroidia</taxon>
        <taxon>Bacteroidales</taxon>
        <taxon>Muribaculaceae</taxon>
        <taxon>Paramuribaculum</taxon>
    </lineage>
</organism>
<accession>A0A2V1IV29</accession>
<keyword evidence="2" id="KW-1185">Reference proteome</keyword>
<comment type="caution">
    <text evidence="1">The sequence shown here is derived from an EMBL/GenBank/DDBJ whole genome shotgun (WGS) entry which is preliminary data.</text>
</comment>
<dbReference type="EMBL" id="PUBV01000031">
    <property type="protein sequence ID" value="PWB06206.1"/>
    <property type="molecule type" value="Genomic_DNA"/>
</dbReference>
<reference evidence="2" key="1">
    <citation type="submission" date="2018-02" db="EMBL/GenBank/DDBJ databases">
        <authorList>
            <person name="Clavel T."/>
            <person name="Strowig T."/>
        </authorList>
    </citation>
    <scope>NUCLEOTIDE SEQUENCE [LARGE SCALE GENOMIC DNA]</scope>
    <source>
        <strain evidence="2">DSM 100764</strain>
    </source>
</reference>
<dbReference type="AlphaFoldDB" id="A0A2V1IV29"/>
<protein>
    <recommendedName>
        <fullName evidence="3">Outer membrane protein beta-barrel domain-containing protein</fullName>
    </recommendedName>
</protein>
<dbReference type="GeneID" id="93425213"/>
<dbReference type="RefSeq" id="WP_107036797.1">
    <property type="nucleotide sequence ID" value="NZ_CP098825.1"/>
</dbReference>
<evidence type="ECO:0000313" key="1">
    <source>
        <dbReference type="EMBL" id="PWB06206.1"/>
    </source>
</evidence>
<gene>
    <name evidence="1" type="ORF">C5O25_11030</name>
</gene>